<feature type="compositionally biased region" description="Basic residues" evidence="1">
    <location>
        <begin position="54"/>
        <end position="70"/>
    </location>
</feature>
<reference evidence="2" key="1">
    <citation type="journal article" date="2015" name="Nature">
        <title>Complex archaea that bridge the gap between prokaryotes and eukaryotes.</title>
        <authorList>
            <person name="Spang A."/>
            <person name="Saw J.H."/>
            <person name="Jorgensen S.L."/>
            <person name="Zaremba-Niedzwiedzka K."/>
            <person name="Martijn J."/>
            <person name="Lind A.E."/>
            <person name="van Eijk R."/>
            <person name="Schleper C."/>
            <person name="Guy L."/>
            <person name="Ettema T.J."/>
        </authorList>
    </citation>
    <scope>NUCLEOTIDE SEQUENCE</scope>
</reference>
<dbReference type="EMBL" id="LAZR01001987">
    <property type="protein sequence ID" value="KKN36125.1"/>
    <property type="molecule type" value="Genomic_DNA"/>
</dbReference>
<protein>
    <submittedName>
        <fullName evidence="2">Uncharacterized protein</fullName>
    </submittedName>
</protein>
<evidence type="ECO:0000313" key="2">
    <source>
        <dbReference type="EMBL" id="KKN36125.1"/>
    </source>
</evidence>
<comment type="caution">
    <text evidence="2">The sequence shown here is derived from an EMBL/GenBank/DDBJ whole genome shotgun (WGS) entry which is preliminary data.</text>
</comment>
<name>A0A0F9PWW2_9ZZZZ</name>
<gene>
    <name evidence="2" type="ORF">LCGC14_0776690</name>
</gene>
<sequence length="70" mass="7911">MPLSGVRYRMHKTDGVTRLAFRGGSAKAKTGTVVEAKNMRTGATHTPAEFAADRRKKRRSHFPNRKHRGY</sequence>
<proteinExistence type="predicted"/>
<organism evidence="2">
    <name type="scientific">marine sediment metagenome</name>
    <dbReference type="NCBI Taxonomy" id="412755"/>
    <lineage>
        <taxon>unclassified sequences</taxon>
        <taxon>metagenomes</taxon>
        <taxon>ecological metagenomes</taxon>
    </lineage>
</organism>
<accession>A0A0F9PWW2</accession>
<dbReference type="AlphaFoldDB" id="A0A0F9PWW2"/>
<evidence type="ECO:0000256" key="1">
    <source>
        <dbReference type="SAM" id="MobiDB-lite"/>
    </source>
</evidence>
<feature type="region of interest" description="Disordered" evidence="1">
    <location>
        <begin position="40"/>
        <end position="70"/>
    </location>
</feature>